<name>A0A068F226_GEODF</name>
<sequence length="180" mass="19304">MISGGLLGGSEACGSVASFLGYSNYLTLAGGGGAGDYCRNHADDILGILAATKEGMLTWVAKATDAEIVARFGGYVASKAAIVAAVIQVFKNWEDIVRPENKIWLFTFTLSLSWLTTLAMGASIEAGGPFAGTILALEIGFFSMEMLDKYVAMLKGLERQSFIPSRRYLLSSIRSSYEYI</sequence>
<evidence type="ECO:0000313" key="1">
    <source>
        <dbReference type="EMBL" id="AID57974.1"/>
    </source>
</evidence>
<evidence type="ECO:0000313" key="2">
    <source>
        <dbReference type="Proteomes" id="UP000007721"/>
    </source>
</evidence>
<reference evidence="1 2" key="1">
    <citation type="submission" date="2009-01" db="EMBL/GenBank/DDBJ databases">
        <title>Complete sequence of Geobacter sp. FRC-32.</title>
        <authorList>
            <consortium name="US DOE Joint Genome Institute"/>
            <person name="Lucas S."/>
            <person name="Copeland A."/>
            <person name="Lapidus A."/>
            <person name="Glavina del Rio T."/>
            <person name="Dalin E."/>
            <person name="Tice H."/>
            <person name="Bruce D."/>
            <person name="Goodwin L."/>
            <person name="Pitluck S."/>
            <person name="Saunders E."/>
            <person name="Brettin T."/>
            <person name="Detter J.C."/>
            <person name="Han C."/>
            <person name="Larimer F."/>
            <person name="Land M."/>
            <person name="Hauser L."/>
            <person name="Kyrpides N."/>
            <person name="Ovchinnikova G."/>
            <person name="Kostka J."/>
            <person name="Richardson P."/>
        </authorList>
    </citation>
    <scope>NUCLEOTIDE SEQUENCE [LARGE SCALE GENOMIC DNA]</scope>
    <source>
        <strain evidence="2">DSM 22248 / JCM 15807 / FRC-32</strain>
    </source>
</reference>
<proteinExistence type="predicted"/>
<dbReference type="EMBL" id="CP001390">
    <property type="protein sequence ID" value="AID57974.1"/>
    <property type="molecule type" value="Genomic_DNA"/>
</dbReference>
<keyword evidence="2" id="KW-1185">Reference proteome</keyword>
<dbReference type="HOGENOM" id="CLU_1494179_0_0_7"/>
<dbReference type="KEGG" id="geo:Geob_3852"/>
<dbReference type="STRING" id="316067.Geob_3852"/>
<dbReference type="RefSeq" id="WP_041267058.1">
    <property type="nucleotide sequence ID" value="NC_011979.1"/>
</dbReference>
<accession>A0A068F226</accession>
<dbReference type="AlphaFoldDB" id="A0A068F226"/>
<protein>
    <submittedName>
        <fullName evidence="1">Uncharacterized protein</fullName>
    </submittedName>
</protein>
<gene>
    <name evidence="1" type="ordered locus">Geob_3852</name>
</gene>
<dbReference type="Proteomes" id="UP000007721">
    <property type="component" value="Chromosome"/>
</dbReference>
<organism evidence="1 2">
    <name type="scientific">Geotalea daltonii (strain DSM 22248 / JCM 15807 / FRC-32)</name>
    <name type="common">Geobacter daltonii</name>
    <dbReference type="NCBI Taxonomy" id="316067"/>
    <lineage>
        <taxon>Bacteria</taxon>
        <taxon>Pseudomonadati</taxon>
        <taxon>Thermodesulfobacteriota</taxon>
        <taxon>Desulfuromonadia</taxon>
        <taxon>Geobacterales</taxon>
        <taxon>Geobacteraceae</taxon>
        <taxon>Geotalea</taxon>
    </lineage>
</organism>